<evidence type="ECO:0000259" key="3">
    <source>
        <dbReference type="SMART" id="SM00563"/>
    </source>
</evidence>
<accession>A0ABW4QDG3</accession>
<dbReference type="SMART" id="SM00563">
    <property type="entry name" value="PlsC"/>
    <property type="match status" value="1"/>
</dbReference>
<dbReference type="PANTHER" id="PTHR10434:SF11">
    <property type="entry name" value="1-ACYL-SN-GLYCEROL-3-PHOSPHATE ACYLTRANSFERASE"/>
    <property type="match status" value="1"/>
</dbReference>
<keyword evidence="1" id="KW-0808">Transferase</keyword>
<dbReference type="SUPFAM" id="SSF69593">
    <property type="entry name" value="Glycerol-3-phosphate (1)-acyltransferase"/>
    <property type="match status" value="1"/>
</dbReference>
<feature type="domain" description="Phospholipid/glycerol acyltransferase" evidence="3">
    <location>
        <begin position="42"/>
        <end position="159"/>
    </location>
</feature>
<sequence length="224" mass="25896">MITAKKSPLFESVFEKYLNPLLRRSFANVFGNGITPTPSKPAIFIANHSSWWDGLLFFFFNRTVWRHDIHMMMDEKGLKQYGFFRYLGAFSINRSKPKDILASLQYAEQLLLSGKTVVLFPQGDEFHQEVRPLGYSTGIAYLMERCPDMPVVPISFYYSFRHEKKPEVWVQQGEPFLYSSLPGTSRKEKTAAIEEAAIRQLDRLKSFVVAEETGAFRNFLRKGD</sequence>
<gene>
    <name evidence="4" type="ORF">ACFSDB_01670</name>
</gene>
<dbReference type="PANTHER" id="PTHR10434">
    <property type="entry name" value="1-ACYL-SN-GLYCEROL-3-PHOSPHATE ACYLTRANSFERASE"/>
    <property type="match status" value="1"/>
</dbReference>
<proteinExistence type="predicted"/>
<keyword evidence="2 4" id="KW-0012">Acyltransferase</keyword>
<dbReference type="RefSeq" id="WP_204891378.1">
    <property type="nucleotide sequence ID" value="NZ_JBHUFW010000002.1"/>
</dbReference>
<protein>
    <submittedName>
        <fullName evidence="4">Lysophospholipid acyltransferase family protein</fullName>
    </submittedName>
</protein>
<dbReference type="CDD" id="cd06551">
    <property type="entry name" value="LPLAT"/>
    <property type="match status" value="1"/>
</dbReference>
<keyword evidence="5" id="KW-1185">Reference proteome</keyword>
<name>A0ABW4QDG3_9BACL</name>
<evidence type="ECO:0000313" key="4">
    <source>
        <dbReference type="EMBL" id="MFD1861612.1"/>
    </source>
</evidence>
<dbReference type="Proteomes" id="UP001597273">
    <property type="component" value="Unassembled WGS sequence"/>
</dbReference>
<comment type="caution">
    <text evidence="4">The sequence shown here is derived from an EMBL/GenBank/DDBJ whole genome shotgun (WGS) entry which is preliminary data.</text>
</comment>
<dbReference type="GO" id="GO:0016746">
    <property type="term" value="F:acyltransferase activity"/>
    <property type="evidence" value="ECO:0007669"/>
    <property type="project" value="UniProtKB-KW"/>
</dbReference>
<evidence type="ECO:0000256" key="1">
    <source>
        <dbReference type="ARBA" id="ARBA00022679"/>
    </source>
</evidence>
<evidence type="ECO:0000313" key="5">
    <source>
        <dbReference type="Proteomes" id="UP001597273"/>
    </source>
</evidence>
<dbReference type="InterPro" id="IPR002123">
    <property type="entry name" value="Plipid/glycerol_acylTrfase"/>
</dbReference>
<reference evidence="5" key="1">
    <citation type="journal article" date="2019" name="Int. J. Syst. Evol. Microbiol.">
        <title>The Global Catalogue of Microorganisms (GCM) 10K type strain sequencing project: providing services to taxonomists for standard genome sequencing and annotation.</title>
        <authorList>
            <consortium name="The Broad Institute Genomics Platform"/>
            <consortium name="The Broad Institute Genome Sequencing Center for Infectious Disease"/>
            <person name="Wu L."/>
            <person name="Ma J."/>
        </authorList>
    </citation>
    <scope>NUCLEOTIDE SEQUENCE [LARGE SCALE GENOMIC DNA]</scope>
    <source>
        <strain evidence="5">CGMCC 1.15475</strain>
    </source>
</reference>
<dbReference type="Pfam" id="PF01553">
    <property type="entry name" value="Acyltransferase"/>
    <property type="match status" value="1"/>
</dbReference>
<organism evidence="4 5">
    <name type="scientific">Planococcus chinensis</name>
    <dbReference type="NCBI Taxonomy" id="272917"/>
    <lineage>
        <taxon>Bacteria</taxon>
        <taxon>Bacillati</taxon>
        <taxon>Bacillota</taxon>
        <taxon>Bacilli</taxon>
        <taxon>Bacillales</taxon>
        <taxon>Caryophanaceae</taxon>
        <taxon>Planococcus</taxon>
    </lineage>
</organism>
<dbReference type="EMBL" id="JBHUFW010000002">
    <property type="protein sequence ID" value="MFD1861612.1"/>
    <property type="molecule type" value="Genomic_DNA"/>
</dbReference>
<evidence type="ECO:0000256" key="2">
    <source>
        <dbReference type="ARBA" id="ARBA00023315"/>
    </source>
</evidence>